<dbReference type="SUPFAM" id="SSF100920">
    <property type="entry name" value="Heat shock protein 70kD (HSP70), peptide-binding domain"/>
    <property type="match status" value="1"/>
</dbReference>
<dbReference type="Gene3D" id="2.60.34.10">
    <property type="entry name" value="Substrate Binding Domain Of DNAk, Chain A, domain 1"/>
    <property type="match status" value="1"/>
</dbReference>
<feature type="non-terminal residue" evidence="3">
    <location>
        <position position="1"/>
    </location>
</feature>
<evidence type="ECO:0000313" key="3">
    <source>
        <dbReference type="EMBL" id="MCH94089.1"/>
    </source>
</evidence>
<dbReference type="Proteomes" id="UP000265520">
    <property type="component" value="Unassembled WGS sequence"/>
</dbReference>
<dbReference type="PANTHER" id="PTHR19375">
    <property type="entry name" value="HEAT SHOCK PROTEIN 70KDA"/>
    <property type="match status" value="1"/>
</dbReference>
<reference evidence="3 4" key="1">
    <citation type="journal article" date="2018" name="Front. Plant Sci.">
        <title>Red Clover (Trifolium pratense) and Zigzag Clover (T. medium) - A Picture of Genomic Similarities and Differences.</title>
        <authorList>
            <person name="Dluhosova J."/>
            <person name="Istvanek J."/>
            <person name="Nedelnik J."/>
            <person name="Repkova J."/>
        </authorList>
    </citation>
    <scope>NUCLEOTIDE SEQUENCE [LARGE SCALE GENOMIC DNA]</scope>
    <source>
        <strain evidence="4">cv. 10/8</strain>
        <tissue evidence="3">Leaf</tissue>
    </source>
</reference>
<organism evidence="3 4">
    <name type="scientific">Trifolium medium</name>
    <dbReference type="NCBI Taxonomy" id="97028"/>
    <lineage>
        <taxon>Eukaryota</taxon>
        <taxon>Viridiplantae</taxon>
        <taxon>Streptophyta</taxon>
        <taxon>Embryophyta</taxon>
        <taxon>Tracheophyta</taxon>
        <taxon>Spermatophyta</taxon>
        <taxon>Magnoliopsida</taxon>
        <taxon>eudicotyledons</taxon>
        <taxon>Gunneridae</taxon>
        <taxon>Pentapetalae</taxon>
        <taxon>rosids</taxon>
        <taxon>fabids</taxon>
        <taxon>Fabales</taxon>
        <taxon>Fabaceae</taxon>
        <taxon>Papilionoideae</taxon>
        <taxon>50 kb inversion clade</taxon>
        <taxon>NPAAA clade</taxon>
        <taxon>Hologalegina</taxon>
        <taxon>IRL clade</taxon>
        <taxon>Trifolieae</taxon>
        <taxon>Trifolium</taxon>
    </lineage>
</organism>
<comment type="caution">
    <text evidence="3">The sequence shown here is derived from an EMBL/GenBank/DDBJ whole genome shotgun (WGS) entry which is preliminary data.</text>
</comment>
<evidence type="ECO:0000256" key="1">
    <source>
        <dbReference type="ARBA" id="ARBA00022741"/>
    </source>
</evidence>
<sequence length="111" mass="12495">KVIGDIMYVVIPRNTSIPVKKTGEFCTVEDNQSYSLIEVYEGERKRASDNNLLGSFYLSGHTPAPRGHPYDVCFAIDENGNPVSDAVIFDLISLESKPNIKGFYFSLLQWF</sequence>
<keyword evidence="1" id="KW-0547">Nucleotide-binding</keyword>
<evidence type="ECO:0000256" key="2">
    <source>
        <dbReference type="ARBA" id="ARBA00022840"/>
    </source>
</evidence>
<dbReference type="GO" id="GO:0005524">
    <property type="term" value="F:ATP binding"/>
    <property type="evidence" value="ECO:0007669"/>
    <property type="project" value="UniProtKB-KW"/>
</dbReference>
<keyword evidence="4" id="KW-1185">Reference proteome</keyword>
<dbReference type="EMBL" id="LXQA010026464">
    <property type="protein sequence ID" value="MCH94089.1"/>
    <property type="molecule type" value="Genomic_DNA"/>
</dbReference>
<accession>A0A392N4I2</accession>
<evidence type="ECO:0000313" key="4">
    <source>
        <dbReference type="Proteomes" id="UP000265520"/>
    </source>
</evidence>
<proteinExistence type="predicted"/>
<dbReference type="GO" id="GO:0140662">
    <property type="term" value="F:ATP-dependent protein folding chaperone"/>
    <property type="evidence" value="ECO:0007669"/>
    <property type="project" value="InterPro"/>
</dbReference>
<dbReference type="AlphaFoldDB" id="A0A392N4I2"/>
<name>A0A392N4I2_9FABA</name>
<dbReference type="InterPro" id="IPR029047">
    <property type="entry name" value="HSP70_peptide-bd_sf"/>
</dbReference>
<dbReference type="Pfam" id="PF00012">
    <property type="entry name" value="HSP70"/>
    <property type="match status" value="1"/>
</dbReference>
<protein>
    <submittedName>
        <fullName evidence="3">Heat-shock protein</fullName>
    </submittedName>
</protein>
<keyword evidence="2" id="KW-0067">ATP-binding</keyword>
<dbReference type="InterPro" id="IPR013126">
    <property type="entry name" value="Hsp_70_fam"/>
</dbReference>